<name>A0A235BY02_UNCW3</name>
<accession>A0A235BY02</accession>
<dbReference type="InterPro" id="IPR011042">
    <property type="entry name" value="6-blade_b-propeller_TolB-like"/>
</dbReference>
<protein>
    <recommendedName>
        <fullName evidence="4">Tol-Pal system beta propeller repeat protein TolB</fullName>
    </recommendedName>
</protein>
<dbReference type="SUPFAM" id="SSF52964">
    <property type="entry name" value="TolB, N-terminal domain"/>
    <property type="match status" value="1"/>
</dbReference>
<dbReference type="Pfam" id="PF07676">
    <property type="entry name" value="PD40"/>
    <property type="match status" value="4"/>
</dbReference>
<comment type="similarity">
    <text evidence="1">Belongs to the TolB family.</text>
</comment>
<evidence type="ECO:0000313" key="3">
    <source>
        <dbReference type="Proteomes" id="UP000215215"/>
    </source>
</evidence>
<dbReference type="PANTHER" id="PTHR36842:SF1">
    <property type="entry name" value="PROTEIN TOLB"/>
    <property type="match status" value="1"/>
</dbReference>
<evidence type="ECO:0008006" key="4">
    <source>
        <dbReference type="Google" id="ProtNLM"/>
    </source>
</evidence>
<dbReference type="EMBL" id="NOZQ01000038">
    <property type="protein sequence ID" value="OYD17029.1"/>
    <property type="molecule type" value="Genomic_DNA"/>
</dbReference>
<dbReference type="AlphaFoldDB" id="A0A235BY02"/>
<dbReference type="InterPro" id="IPR011659">
    <property type="entry name" value="WD40"/>
</dbReference>
<evidence type="ECO:0000256" key="1">
    <source>
        <dbReference type="ARBA" id="ARBA00009820"/>
    </source>
</evidence>
<dbReference type="Proteomes" id="UP000215215">
    <property type="component" value="Unassembled WGS sequence"/>
</dbReference>
<proteinExistence type="inferred from homology"/>
<reference evidence="2 3" key="1">
    <citation type="submission" date="2017-07" db="EMBL/GenBank/DDBJ databases">
        <title>Recovery of genomes from metagenomes via a dereplication, aggregation, and scoring strategy.</title>
        <authorList>
            <person name="Sieber C.M."/>
            <person name="Probst A.J."/>
            <person name="Sharrar A."/>
            <person name="Thomas B.C."/>
            <person name="Hess M."/>
            <person name="Tringe S.G."/>
            <person name="Banfield J.F."/>
        </authorList>
    </citation>
    <scope>NUCLEOTIDE SEQUENCE [LARGE SCALE GENOMIC DNA]</scope>
    <source>
        <strain evidence="2">JGI_Cruoil_03_44_89</strain>
    </source>
</reference>
<organism evidence="2 3">
    <name type="scientific">candidate division WOR-3 bacterium JGI_Cruoil_03_44_89</name>
    <dbReference type="NCBI Taxonomy" id="1973748"/>
    <lineage>
        <taxon>Bacteria</taxon>
        <taxon>Bacteria division WOR-3</taxon>
    </lineage>
</organism>
<evidence type="ECO:0000313" key="2">
    <source>
        <dbReference type="EMBL" id="OYD17029.1"/>
    </source>
</evidence>
<sequence>MIKALLRIITLIFIFSSLLAQDVWLRIEVGERRKLCITIDEFSPSPGMEPICDSIREIIEKDLRFSLYFDIKEDAVTHISGEVTEDELHITLYETPRMTKIMNGNYPLSPGIRDACHAVSDDIIKTLTGEKGICGTKIFFLTKLVGKKRLTIADYDGYNPSFLNISDHCLSLAPLPNGEKIAFTSYNGDNLCLYLFDTQTGEKKIISNRKGLNTAPAFSPDGKKLAVSLSKDGNAEIYTIDLKSKKIRRLTVNRAIDTSPTWSPTGKEIAFVSDRSGSPQIYIMGSDGSGVRRLTYDGWYNTSPRWSPRGDRIAYVAMDEEKRLNIYTILVTGEGRTCFTFLGNNEEPSWSKDGLHIAFISNRSGRYELYTMHWDGSGQRRILRYGSGIYSSRWSQ</sequence>
<dbReference type="PANTHER" id="PTHR36842">
    <property type="entry name" value="PROTEIN TOLB HOMOLOG"/>
    <property type="match status" value="1"/>
</dbReference>
<gene>
    <name evidence="2" type="ORF">CH333_02110</name>
</gene>
<dbReference type="Gene3D" id="2.120.10.30">
    <property type="entry name" value="TolB, C-terminal domain"/>
    <property type="match status" value="2"/>
</dbReference>
<comment type="caution">
    <text evidence="2">The sequence shown here is derived from an EMBL/GenBank/DDBJ whole genome shotgun (WGS) entry which is preliminary data.</text>
</comment>
<dbReference type="SUPFAM" id="SSF69304">
    <property type="entry name" value="Tricorn protease N-terminal domain"/>
    <property type="match status" value="1"/>
</dbReference>